<dbReference type="InterPro" id="IPR000847">
    <property type="entry name" value="LysR_HTH_N"/>
</dbReference>
<dbReference type="SUPFAM" id="SSF46785">
    <property type="entry name" value="Winged helix' DNA-binding domain"/>
    <property type="match status" value="1"/>
</dbReference>
<keyword evidence="4" id="KW-0010">Activator</keyword>
<dbReference type="InterPro" id="IPR036388">
    <property type="entry name" value="WH-like_DNA-bd_sf"/>
</dbReference>
<dbReference type="GO" id="GO:0003677">
    <property type="term" value="F:DNA binding"/>
    <property type="evidence" value="ECO:0007669"/>
    <property type="project" value="UniProtKB-KW"/>
</dbReference>
<proteinExistence type="inferred from homology"/>
<comment type="similarity">
    <text evidence="1">Belongs to the LysR transcriptional regulatory family.</text>
</comment>
<comment type="caution">
    <text evidence="7">The sequence shown here is derived from an EMBL/GenBank/DDBJ whole genome shotgun (WGS) entry which is preliminary data.</text>
</comment>
<gene>
    <name evidence="7" type="primary">oxyR</name>
    <name evidence="7" type="ORF">GCM10011322_29850</name>
</gene>
<protein>
    <submittedName>
        <fullName evidence="7">Hyaluronan synthase</fullName>
    </submittedName>
</protein>
<dbReference type="GO" id="GO:0032993">
    <property type="term" value="C:protein-DNA complex"/>
    <property type="evidence" value="ECO:0007669"/>
    <property type="project" value="TreeGrafter"/>
</dbReference>
<dbReference type="Gene3D" id="1.10.10.10">
    <property type="entry name" value="Winged helix-like DNA-binding domain superfamily/Winged helix DNA-binding domain"/>
    <property type="match status" value="1"/>
</dbReference>
<dbReference type="RefSeq" id="WP_188914016.1">
    <property type="nucleotide sequence ID" value="NZ_BMMF01000008.1"/>
</dbReference>
<evidence type="ECO:0000313" key="8">
    <source>
        <dbReference type="Proteomes" id="UP000600449"/>
    </source>
</evidence>
<dbReference type="AlphaFoldDB" id="A0A917QBB6"/>
<keyword evidence="2" id="KW-0805">Transcription regulation</keyword>
<name>A0A917QBB6_9HYPH</name>
<organism evidence="7 8">
    <name type="scientific">Salinarimonas ramus</name>
    <dbReference type="NCBI Taxonomy" id="690164"/>
    <lineage>
        <taxon>Bacteria</taxon>
        <taxon>Pseudomonadati</taxon>
        <taxon>Pseudomonadota</taxon>
        <taxon>Alphaproteobacteria</taxon>
        <taxon>Hyphomicrobiales</taxon>
        <taxon>Salinarimonadaceae</taxon>
        <taxon>Salinarimonas</taxon>
    </lineage>
</organism>
<dbReference type="PANTHER" id="PTHR30346">
    <property type="entry name" value="TRANSCRIPTIONAL DUAL REGULATOR HCAR-RELATED"/>
    <property type="match status" value="1"/>
</dbReference>
<evidence type="ECO:0000256" key="1">
    <source>
        <dbReference type="ARBA" id="ARBA00009437"/>
    </source>
</evidence>
<keyword evidence="8" id="KW-1185">Reference proteome</keyword>
<dbReference type="PANTHER" id="PTHR30346:SF26">
    <property type="entry name" value="HYDROGEN PEROXIDE-INDUCIBLE GENES ACTIVATOR"/>
    <property type="match status" value="1"/>
</dbReference>
<evidence type="ECO:0000256" key="4">
    <source>
        <dbReference type="ARBA" id="ARBA00023159"/>
    </source>
</evidence>
<dbReference type="SUPFAM" id="SSF53850">
    <property type="entry name" value="Periplasmic binding protein-like II"/>
    <property type="match status" value="1"/>
</dbReference>
<keyword evidence="3" id="KW-0238">DNA-binding</keyword>
<dbReference type="InterPro" id="IPR036390">
    <property type="entry name" value="WH_DNA-bd_sf"/>
</dbReference>
<dbReference type="PROSITE" id="PS50931">
    <property type="entry name" value="HTH_LYSR"/>
    <property type="match status" value="1"/>
</dbReference>
<dbReference type="InterPro" id="IPR005119">
    <property type="entry name" value="LysR_subst-bd"/>
</dbReference>
<sequence>MRPTLRQLQYLVAIAETGGVAKAARRCHVSQASLSAQISTMEAELGITVLERVGRGVRPTPLGEEIVRRAREVLSAVEQIRHIGRGPQTHFPKRLRLGVLPSIGAYFMPLATRDLHAAHPELRLFVQEGSTEELLAALLDARLDLLITTPSARADVREVPLFTESLWVCASAEDPLSAARTPVTLDDLAGYPLLTLGEGFHLTRVVERMAQAAGAHVSLEYQSRTLDAVRQMAVMGAGVAVLPSLYALAEAVRDPDFVVRLVDDPIASHRVVLQWRATSPMQEAFHEIAHGLRQVKARIRRSRRGLFPLPAWIDDGLPEEETSPTQDA</sequence>
<dbReference type="PRINTS" id="PR00039">
    <property type="entry name" value="HTHLYSR"/>
</dbReference>
<dbReference type="EMBL" id="BMMF01000008">
    <property type="protein sequence ID" value="GGK40724.1"/>
    <property type="molecule type" value="Genomic_DNA"/>
</dbReference>
<dbReference type="Pfam" id="PF00126">
    <property type="entry name" value="HTH_1"/>
    <property type="match status" value="1"/>
</dbReference>
<dbReference type="Gene3D" id="3.40.190.10">
    <property type="entry name" value="Periplasmic binding protein-like II"/>
    <property type="match status" value="2"/>
</dbReference>
<dbReference type="FunFam" id="1.10.10.10:FF:000001">
    <property type="entry name" value="LysR family transcriptional regulator"/>
    <property type="match status" value="1"/>
</dbReference>
<dbReference type="Pfam" id="PF03466">
    <property type="entry name" value="LysR_substrate"/>
    <property type="match status" value="1"/>
</dbReference>
<evidence type="ECO:0000313" key="7">
    <source>
        <dbReference type="EMBL" id="GGK40724.1"/>
    </source>
</evidence>
<accession>A0A917QBB6</accession>
<dbReference type="Proteomes" id="UP000600449">
    <property type="component" value="Unassembled WGS sequence"/>
</dbReference>
<dbReference type="GO" id="GO:0003700">
    <property type="term" value="F:DNA-binding transcription factor activity"/>
    <property type="evidence" value="ECO:0007669"/>
    <property type="project" value="InterPro"/>
</dbReference>
<reference evidence="7 8" key="1">
    <citation type="journal article" date="2014" name="Int. J. Syst. Evol. Microbiol.">
        <title>Complete genome sequence of Corynebacterium casei LMG S-19264T (=DSM 44701T), isolated from a smear-ripened cheese.</title>
        <authorList>
            <consortium name="US DOE Joint Genome Institute (JGI-PGF)"/>
            <person name="Walter F."/>
            <person name="Albersmeier A."/>
            <person name="Kalinowski J."/>
            <person name="Ruckert C."/>
        </authorList>
    </citation>
    <scope>NUCLEOTIDE SEQUENCE [LARGE SCALE GENOMIC DNA]</scope>
    <source>
        <strain evidence="7 8">CGMCC 1.9161</strain>
    </source>
</reference>
<keyword evidence="5" id="KW-0804">Transcription</keyword>
<evidence type="ECO:0000256" key="5">
    <source>
        <dbReference type="ARBA" id="ARBA00023163"/>
    </source>
</evidence>
<evidence type="ECO:0000256" key="3">
    <source>
        <dbReference type="ARBA" id="ARBA00023125"/>
    </source>
</evidence>
<evidence type="ECO:0000256" key="2">
    <source>
        <dbReference type="ARBA" id="ARBA00023015"/>
    </source>
</evidence>
<evidence type="ECO:0000259" key="6">
    <source>
        <dbReference type="PROSITE" id="PS50931"/>
    </source>
</evidence>
<feature type="domain" description="HTH lysR-type" evidence="6">
    <location>
        <begin position="3"/>
        <end position="60"/>
    </location>
</feature>